<dbReference type="EMBL" id="MHTY01000024">
    <property type="protein sequence ID" value="OHA68531.1"/>
    <property type="molecule type" value="Genomic_DNA"/>
</dbReference>
<evidence type="ECO:0000256" key="3">
    <source>
        <dbReference type="SAM" id="SignalP"/>
    </source>
</evidence>
<feature type="chain" id="PRO_5009584222" description="Peptidoglycan binding-like domain-containing protein" evidence="3">
    <location>
        <begin position="30"/>
        <end position="1200"/>
    </location>
</feature>
<dbReference type="InterPro" id="IPR036366">
    <property type="entry name" value="PGBDSf"/>
</dbReference>
<keyword evidence="1" id="KW-0175">Coiled coil</keyword>
<dbReference type="InterPro" id="IPR036365">
    <property type="entry name" value="PGBD-like_sf"/>
</dbReference>
<sequence>MSQLKKIFLSATIAVVAVGVVMPAGSASALTADELQAQINTLLAQLQALQSQLTQTQGTPSAGTGACAGITFTRNLSVGSSGTDVKCLQSILNMSADTQVAASGVGSAGNESMYFGNLTKAAVVKFQNKYAAEILTPVGLSAGTGFVGASTRAKLNTMVGAAPSPAPTPTPTPTPGTPPPPPPVTTGAFTVSLASDTPAASTVVDGQGFAPLAKFVFSNGTSSVVKVTNLKLKRLGVSADASLTNVYLFEGEKRLTDSATVASGIITFNASNGIFTVAANSSKTVIAGADIDGTSGETVGLGITAASDITADATVSGSFPLNGNLMTLATATLAGVALAGDSNTTPSANTSLNPQNDFTVWQNATSVTTRSIDFKRISFRNIGSVDGDDLQNFRFYIDGVQVGSAVNLLDADGYVTFDVSSAPKRLETGTRTLKLVADIIAGSSKTFRFSVRVAADVTIVDTQYGVNVLATETSGSFPVQAGQQTIASGTITMTKKATSLSGNVVNTASAVAMATYEVKAAGEAVKIESLRVSFSATNSGDTAQTDMDELRNGQVYANGVQIGSTADIFEDSHTTTYTTYNLGSSLIVQPGSPVELVVRADIFDSDGTNDITAGDKLRINIEGGDIDNAIGQVSGTTIDAPAADVNANFVSVATGGLTLSKYTAFPNTTYVLPLTAKKLGHFVLSANTTEAVNLNTITVDYVTADDTNLTNLFVKFGPSGSLQETAAKATVSTTSSGEVTSQANDFSVSYTMPIGQSIHLEVYGNVSSAESATSARMNMQITGVTANSATTVYGTGSAAATRVEGQTLTYGTGTFTVAKDGTSPITSVIAGNQTATNAKLKFTSQNEDNTLTELFLKMASGASAIVNKAILKDGSTVLASLPFGTNADSDSNSITDSVNFTGLSVPVPAGSSKVLTVDFELGDPSTNFSTSGLALQLTVDEMVYLKSTGVKTTDATPGIGGTNPTGNTQIVFKGYPLITADNAGLSGIFVNGSTTELYKWKVKATGGSLAMKQFKFAVAFTDVNTRNLKVDQFTLFRGSTNITGDVTMRETNGNSVEGTSFAVSETAVNGSSDVLFISWDDDKEDAIGSGEEVTYTLKGVPAAFNSASGSKDSVAFTLVADNEESAGVVRKFIARDATLNTLELGATVGLTTGDVSDLIWSDVSSTAHDPDETAAGSGSGDWHDGYLIEQLNLGSKAWSL</sequence>
<evidence type="ECO:0000313" key="4">
    <source>
        <dbReference type="EMBL" id="OHA68531.1"/>
    </source>
</evidence>
<evidence type="ECO:0008006" key="6">
    <source>
        <dbReference type="Google" id="ProtNLM"/>
    </source>
</evidence>
<evidence type="ECO:0000256" key="2">
    <source>
        <dbReference type="SAM" id="MobiDB-lite"/>
    </source>
</evidence>
<dbReference type="Gene3D" id="1.10.101.10">
    <property type="entry name" value="PGBD-like superfamily/PGBD"/>
    <property type="match status" value="1"/>
</dbReference>
<accession>A0A1G2R8U5</accession>
<keyword evidence="3" id="KW-0732">Signal</keyword>
<gene>
    <name evidence="4" type="ORF">A3J68_00480</name>
</gene>
<reference evidence="4 5" key="1">
    <citation type="journal article" date="2016" name="Nat. Commun.">
        <title>Thousands of microbial genomes shed light on interconnected biogeochemical processes in an aquifer system.</title>
        <authorList>
            <person name="Anantharaman K."/>
            <person name="Brown C.T."/>
            <person name="Hug L.A."/>
            <person name="Sharon I."/>
            <person name="Castelle C.J."/>
            <person name="Probst A.J."/>
            <person name="Thomas B.C."/>
            <person name="Singh A."/>
            <person name="Wilkins M.J."/>
            <person name="Karaoz U."/>
            <person name="Brodie E.L."/>
            <person name="Williams K.H."/>
            <person name="Hubbard S.S."/>
            <person name="Banfield J.F."/>
        </authorList>
    </citation>
    <scope>NUCLEOTIDE SEQUENCE [LARGE SCALE GENOMIC DNA]</scope>
</reference>
<evidence type="ECO:0000313" key="5">
    <source>
        <dbReference type="Proteomes" id="UP000178529"/>
    </source>
</evidence>
<feature type="signal peptide" evidence="3">
    <location>
        <begin position="1"/>
        <end position="29"/>
    </location>
</feature>
<dbReference type="SUPFAM" id="SSF47090">
    <property type="entry name" value="PGBD-like"/>
    <property type="match status" value="1"/>
</dbReference>
<feature type="compositionally biased region" description="Pro residues" evidence="2">
    <location>
        <begin position="164"/>
        <end position="184"/>
    </location>
</feature>
<name>A0A1G2R8U5_9BACT</name>
<feature type="region of interest" description="Disordered" evidence="2">
    <location>
        <begin position="160"/>
        <end position="187"/>
    </location>
</feature>
<feature type="coiled-coil region" evidence="1">
    <location>
        <begin position="32"/>
        <end position="59"/>
    </location>
</feature>
<evidence type="ECO:0000256" key="1">
    <source>
        <dbReference type="SAM" id="Coils"/>
    </source>
</evidence>
<proteinExistence type="predicted"/>
<dbReference type="Proteomes" id="UP000178529">
    <property type="component" value="Unassembled WGS sequence"/>
</dbReference>
<organism evidence="4 5">
    <name type="scientific">Candidatus Wildermuthbacteria bacterium RIFCSPHIGHO2_02_FULL_48_16</name>
    <dbReference type="NCBI Taxonomy" id="1802453"/>
    <lineage>
        <taxon>Bacteria</taxon>
        <taxon>Candidatus Wildermuthiibacteriota</taxon>
    </lineage>
</organism>
<comment type="caution">
    <text evidence="4">The sequence shown here is derived from an EMBL/GenBank/DDBJ whole genome shotgun (WGS) entry which is preliminary data.</text>
</comment>
<dbReference type="AlphaFoldDB" id="A0A1G2R8U5"/>
<protein>
    <recommendedName>
        <fullName evidence="6">Peptidoglycan binding-like domain-containing protein</fullName>
    </recommendedName>
</protein>